<protein>
    <recommendedName>
        <fullName evidence="5">SAM domain-containing protein</fullName>
    </recommendedName>
</protein>
<proteinExistence type="inferred from homology"/>
<dbReference type="SUPFAM" id="SSF47769">
    <property type="entry name" value="SAM/Pointed domain"/>
    <property type="match status" value="1"/>
</dbReference>
<feature type="compositionally biased region" description="Polar residues" evidence="4">
    <location>
        <begin position="618"/>
        <end position="638"/>
    </location>
</feature>
<dbReference type="PROSITE" id="PS50084">
    <property type="entry name" value="KH_TYPE_1"/>
    <property type="match status" value="2"/>
</dbReference>
<dbReference type="Pfam" id="PF00536">
    <property type="entry name" value="SAM_1"/>
    <property type="match status" value="1"/>
</dbReference>
<gene>
    <name evidence="6" type="ORF">OTU49_007501</name>
</gene>
<dbReference type="InterPro" id="IPR004087">
    <property type="entry name" value="KH_dom"/>
</dbReference>
<dbReference type="Pfam" id="PF22985">
    <property type="entry name" value="KH_BICC1"/>
    <property type="match status" value="2"/>
</dbReference>
<sequence length="899" mass="98181">TSVIMGPHDHLEQDDVSEVYSEGSLSRCNSAEKMTLTVLGDGLVEERFRVDRRKLEAMILGCPSDPCDLEIMKLPISADGRVLSADDFFQKIMDDTKTEIKYPKFLKVGARNKKDPHVRVVGLPDAVQAAGMMVRQELEPHNKVTMKLDVSWTHHSHIIGKGGNTIQPVVKRTGVSIHFPDGNKNSEVRKSNQVSINSRGEELAGLEEARGAIRELTPLIFTFTLSASAQFISISDPNMLILHVQNTYNVQVDLKLTDDTSPLIVGSVRGSEWDAARVKEATLCILQAYCDRLANQMPVQMTVEISPQHHSFVLGRNNETLKRIMQRTATKITFPDSNDISTPLLKKSTVTISGAIDNVYLARQNIVGALPLVLMFDLMPDQMVDSNEVSQIMQTLDIHIIIKNKRLDGRRPVIIKGAERNAGNIYEAWRLLAKAEKIPPKARIPPTYHIPDAAPLYGLANLNLSQWLGGGSGGSSPLPSPTGTPSPQVHPSALWGSLTPSSSPLPSHLSCTQYSTMFDPPSSYYTTNLLLQSSSSSCNNNNSNMPNNNLNNCILPKDTGGLTMSSGVNLNSLVSGINSMTISNGVDAFADASCGTSSNSGSSLSSPAPSPRDPSPDQVINSHMSTTSHQSQYMDTDSTTTDEINAISALLTDIDRRAPGCEKKRIEMAALKMTDYNSKKVQAAKAMKEQVSSSPRTPTSSWSGYGFSKSMPGFMIRQKMQENKLLKSNQGGLEGWDEWQQQDSGAGDFSSCQAMSSLHYPSHMTQLGSSCAGTSDSLTVQRPSISLSASNFMDCVLPRTRESSCHSSQQSDITSVLTDLQLEQYIDVFAVQEVDLNMFLTLDDTDLKELGIKIFGHRKRILMAIKDLATKKPFFGGISGVTSGMDHASAIRETTTTWE</sequence>
<organism evidence="6 7">
    <name type="scientific">Cherax quadricarinatus</name>
    <name type="common">Australian red claw crayfish</name>
    <dbReference type="NCBI Taxonomy" id="27406"/>
    <lineage>
        <taxon>Eukaryota</taxon>
        <taxon>Metazoa</taxon>
        <taxon>Ecdysozoa</taxon>
        <taxon>Arthropoda</taxon>
        <taxon>Crustacea</taxon>
        <taxon>Multicrustacea</taxon>
        <taxon>Malacostraca</taxon>
        <taxon>Eumalacostraca</taxon>
        <taxon>Eucarida</taxon>
        <taxon>Decapoda</taxon>
        <taxon>Pleocyemata</taxon>
        <taxon>Astacidea</taxon>
        <taxon>Parastacoidea</taxon>
        <taxon>Parastacidae</taxon>
        <taxon>Cherax</taxon>
    </lineage>
</organism>
<evidence type="ECO:0000256" key="4">
    <source>
        <dbReference type="SAM" id="MobiDB-lite"/>
    </source>
</evidence>
<evidence type="ECO:0000313" key="6">
    <source>
        <dbReference type="EMBL" id="KAK8731236.1"/>
    </source>
</evidence>
<dbReference type="Pfam" id="PF00013">
    <property type="entry name" value="KH_1"/>
    <property type="match status" value="2"/>
</dbReference>
<accession>A0AAW0WUY6</accession>
<dbReference type="GO" id="GO:0005737">
    <property type="term" value="C:cytoplasm"/>
    <property type="evidence" value="ECO:0007669"/>
    <property type="project" value="TreeGrafter"/>
</dbReference>
<dbReference type="SMART" id="SM00322">
    <property type="entry name" value="KH"/>
    <property type="match status" value="3"/>
</dbReference>
<keyword evidence="2" id="KW-0677">Repeat</keyword>
<evidence type="ECO:0000256" key="3">
    <source>
        <dbReference type="PROSITE-ProRule" id="PRU00117"/>
    </source>
</evidence>
<feature type="domain" description="SAM" evidence="5">
    <location>
        <begin position="808"/>
        <end position="871"/>
    </location>
</feature>
<dbReference type="GO" id="GO:0003723">
    <property type="term" value="F:RNA binding"/>
    <property type="evidence" value="ECO:0007669"/>
    <property type="project" value="UniProtKB-UniRule"/>
</dbReference>
<comment type="similarity">
    <text evidence="1">Belongs to the BicC family.</text>
</comment>
<dbReference type="InterPro" id="IPR054727">
    <property type="entry name" value="BICC1_KH"/>
</dbReference>
<dbReference type="SMART" id="SM00454">
    <property type="entry name" value="SAM"/>
    <property type="match status" value="1"/>
</dbReference>
<dbReference type="Gene3D" id="1.10.150.50">
    <property type="entry name" value="Transcription Factor, Ets-1"/>
    <property type="match status" value="1"/>
</dbReference>
<feature type="non-terminal residue" evidence="6">
    <location>
        <position position="1"/>
    </location>
</feature>
<dbReference type="InterPro" id="IPR047549">
    <property type="entry name" value="BICC1_KH-I_rpt1"/>
</dbReference>
<dbReference type="InterPro" id="IPR036612">
    <property type="entry name" value="KH_dom_type_1_sf"/>
</dbReference>
<dbReference type="EMBL" id="JARKIK010000061">
    <property type="protein sequence ID" value="KAK8731236.1"/>
    <property type="molecule type" value="Genomic_DNA"/>
</dbReference>
<dbReference type="SUPFAM" id="SSF54791">
    <property type="entry name" value="Eukaryotic type KH-domain (KH-domain type I)"/>
    <property type="match status" value="2"/>
</dbReference>
<dbReference type="InterPro" id="IPR004088">
    <property type="entry name" value="KH_dom_type_1"/>
</dbReference>
<dbReference type="Gene3D" id="3.30.310.270">
    <property type="match status" value="1"/>
</dbReference>
<comment type="caution">
    <text evidence="6">The sequence shown here is derived from an EMBL/GenBank/DDBJ whole genome shotgun (WGS) entry which is preliminary data.</text>
</comment>
<dbReference type="Proteomes" id="UP001445076">
    <property type="component" value="Unassembled WGS sequence"/>
</dbReference>
<evidence type="ECO:0000256" key="1">
    <source>
        <dbReference type="ARBA" id="ARBA00007662"/>
    </source>
</evidence>
<dbReference type="InterPro" id="IPR013761">
    <property type="entry name" value="SAM/pointed_sf"/>
</dbReference>
<dbReference type="GO" id="GO:0010468">
    <property type="term" value="P:regulation of gene expression"/>
    <property type="evidence" value="ECO:0007669"/>
    <property type="project" value="UniProtKB-ARBA"/>
</dbReference>
<feature type="compositionally biased region" description="Low complexity" evidence="4">
    <location>
        <begin position="597"/>
        <end position="607"/>
    </location>
</feature>
<evidence type="ECO:0000313" key="7">
    <source>
        <dbReference type="Proteomes" id="UP001445076"/>
    </source>
</evidence>
<dbReference type="Pfam" id="PF24234">
    <property type="entry name" value="KH_BICC1_1st"/>
    <property type="match status" value="1"/>
</dbReference>
<dbReference type="PROSITE" id="PS50105">
    <property type="entry name" value="SAM_DOMAIN"/>
    <property type="match status" value="1"/>
</dbReference>
<reference evidence="6 7" key="1">
    <citation type="journal article" date="2024" name="BMC Genomics">
        <title>Genome assembly of redclaw crayfish (Cherax quadricarinatus) provides insights into its immune adaptation and hypoxia tolerance.</title>
        <authorList>
            <person name="Liu Z."/>
            <person name="Zheng J."/>
            <person name="Li H."/>
            <person name="Fang K."/>
            <person name="Wang S."/>
            <person name="He J."/>
            <person name="Zhou D."/>
            <person name="Weng S."/>
            <person name="Chi M."/>
            <person name="Gu Z."/>
            <person name="He J."/>
            <person name="Li F."/>
            <person name="Wang M."/>
        </authorList>
    </citation>
    <scope>NUCLEOTIDE SEQUENCE [LARGE SCALE GENOMIC DNA]</scope>
    <source>
        <strain evidence="6">ZL_2023a</strain>
    </source>
</reference>
<dbReference type="Gene3D" id="3.30.1370.10">
    <property type="entry name" value="K Homology domain, type 1"/>
    <property type="match status" value="1"/>
</dbReference>
<dbReference type="CDD" id="cd22422">
    <property type="entry name" value="KH-I_BICC1_rpt3"/>
    <property type="match status" value="1"/>
</dbReference>
<name>A0AAW0WUY6_CHEQU</name>
<dbReference type="InterPro" id="IPR001660">
    <property type="entry name" value="SAM"/>
</dbReference>
<feature type="region of interest" description="Disordered" evidence="4">
    <location>
        <begin position="471"/>
        <end position="497"/>
    </location>
</feature>
<dbReference type="PANTHER" id="PTHR10627">
    <property type="entry name" value="SCP160"/>
    <property type="match status" value="1"/>
</dbReference>
<keyword evidence="3" id="KW-0694">RNA-binding</keyword>
<feature type="region of interest" description="Disordered" evidence="4">
    <location>
        <begin position="597"/>
        <end position="638"/>
    </location>
</feature>
<evidence type="ECO:0000259" key="5">
    <source>
        <dbReference type="PROSITE" id="PS50105"/>
    </source>
</evidence>
<evidence type="ECO:0000256" key="2">
    <source>
        <dbReference type="ARBA" id="ARBA00022737"/>
    </source>
</evidence>
<dbReference type="InterPro" id="IPR047553">
    <property type="entry name" value="BICC1_KH-I_rpt3"/>
</dbReference>
<dbReference type="AlphaFoldDB" id="A0AAW0WUY6"/>
<dbReference type="PANTHER" id="PTHR10627:SF69">
    <property type="entry name" value="PROTEIN BICAUDAL C"/>
    <property type="match status" value="1"/>
</dbReference>
<keyword evidence="7" id="KW-1185">Reference proteome</keyword>